<organism evidence="1 2">
    <name type="scientific">Panagrolaimus sp. PS1159</name>
    <dbReference type="NCBI Taxonomy" id="55785"/>
    <lineage>
        <taxon>Eukaryota</taxon>
        <taxon>Metazoa</taxon>
        <taxon>Ecdysozoa</taxon>
        <taxon>Nematoda</taxon>
        <taxon>Chromadorea</taxon>
        <taxon>Rhabditida</taxon>
        <taxon>Tylenchina</taxon>
        <taxon>Panagrolaimomorpha</taxon>
        <taxon>Panagrolaimoidea</taxon>
        <taxon>Panagrolaimidae</taxon>
        <taxon>Panagrolaimus</taxon>
    </lineage>
</organism>
<sequence>MEESETSKKISTKKGSHLFSFKSKRIFIALLLLFGCYCAISMRTHIGVAMVCMINATAVQEISAKENPKMAQIRINQELHPECKPLKIVKDETANKGGYHGSFVWSIEKQSIIFSASFYGNLGIMWFSGFFVDHFGPKIVALIAVAGMSAVTLLSPTIAYYNYYDFVVLRIVFGVFENSYYPTMSAMASRWFPASERSTVSAIFLAGTQLATSLGIVIASELCTLEKIFGGWPLIFYLAGILGIIWIIFWLFWSTDSPADCKFLSVTEKEYLHEEVGKHLKTSKERKETGQTLPLKQMITSKAILAIMAAQFGFNFSNTLMQTYLPTYFRDVLALDLKRNGLYTALPFVFQLVSQISCGMFADFLKQKEILSPSAACRLFQAFASFGATAIFICIAFYVDCTEHKLALLLLIFYGIATGATTAGSFTASLCVAPMYTGMVTSFMLISISISNTLAPAIVGILVKQGTKLEWSIVFGLTAVLNCLGGSLFLIYGSAKIQRWAIPMERAPVIMVSKCSVPSLPENPNDSIHHLTVK</sequence>
<reference evidence="2" key="1">
    <citation type="submission" date="2022-11" db="UniProtKB">
        <authorList>
            <consortium name="WormBaseParasite"/>
        </authorList>
    </citation>
    <scope>IDENTIFICATION</scope>
</reference>
<dbReference type="WBParaSite" id="PS1159_v2.g13364.t1">
    <property type="protein sequence ID" value="PS1159_v2.g13364.t1"/>
    <property type="gene ID" value="PS1159_v2.g13364"/>
</dbReference>
<proteinExistence type="predicted"/>
<dbReference type="Proteomes" id="UP000887580">
    <property type="component" value="Unplaced"/>
</dbReference>
<accession>A0AC35F3B2</accession>
<name>A0AC35F3B2_9BILA</name>
<evidence type="ECO:0000313" key="1">
    <source>
        <dbReference type="Proteomes" id="UP000887580"/>
    </source>
</evidence>
<protein>
    <submittedName>
        <fullName evidence="2">Major facilitator superfamily (MFS) profile domain-containing protein</fullName>
    </submittedName>
</protein>
<evidence type="ECO:0000313" key="2">
    <source>
        <dbReference type="WBParaSite" id="PS1159_v2.g13364.t1"/>
    </source>
</evidence>